<dbReference type="RefSeq" id="WP_184303082.1">
    <property type="nucleotide sequence ID" value="NZ_JACHXU010000003.1"/>
</dbReference>
<sequence length="250" mass="28115">MINRYNDPVLWKLIVGQPKIGGLVAGADYLLNFWEELQNWEKLPKKWQSSERSLTRSRDLGLFLQKLAIAEKVRKEIKGISEDILGAYFYGSESKIEIYWIAIAMTAAMADVRIEDLTIVVLIHELAHGYTHLGKDIDGGEWQTDGFLGSDAEVKEGLAQFYTHAITESLALRTPGPRLAYEAFLEMQGGPYLAHLKWLKQHPNRTGEIVRFTMVAARSGGEVKHVEWLKQMRKSGSSLGKKSKQPAGST</sequence>
<proteinExistence type="predicted"/>
<evidence type="ECO:0000313" key="2">
    <source>
        <dbReference type="Proteomes" id="UP000536179"/>
    </source>
</evidence>
<accession>A0A7W5DVX6</accession>
<gene>
    <name evidence="1" type="ORF">FHS27_001281</name>
</gene>
<keyword evidence="2" id="KW-1185">Reference proteome</keyword>
<reference evidence="1 2" key="1">
    <citation type="submission" date="2020-08" db="EMBL/GenBank/DDBJ databases">
        <title>Genomic Encyclopedia of Type Strains, Phase III (KMG-III): the genomes of soil and plant-associated and newly described type strains.</title>
        <authorList>
            <person name="Whitman W."/>
        </authorList>
    </citation>
    <scope>NUCLEOTIDE SEQUENCE [LARGE SCALE GENOMIC DNA]</scope>
    <source>
        <strain evidence="1 2">CECT 8075</strain>
    </source>
</reference>
<protein>
    <submittedName>
        <fullName evidence="1">Uncharacterized protein</fullName>
    </submittedName>
</protein>
<evidence type="ECO:0000313" key="1">
    <source>
        <dbReference type="EMBL" id="MBB3205481.1"/>
    </source>
</evidence>
<name>A0A7W5DVX6_9BACT</name>
<dbReference type="AlphaFoldDB" id="A0A7W5DVX6"/>
<comment type="caution">
    <text evidence="1">The sequence shown here is derived from an EMBL/GenBank/DDBJ whole genome shotgun (WGS) entry which is preliminary data.</text>
</comment>
<dbReference type="Proteomes" id="UP000536179">
    <property type="component" value="Unassembled WGS sequence"/>
</dbReference>
<dbReference type="EMBL" id="JACHXU010000003">
    <property type="protein sequence ID" value="MBB3205481.1"/>
    <property type="molecule type" value="Genomic_DNA"/>
</dbReference>
<organism evidence="1 2">
    <name type="scientific">Aporhodopirellula rubra</name>
    <dbReference type="NCBI Taxonomy" id="980271"/>
    <lineage>
        <taxon>Bacteria</taxon>
        <taxon>Pseudomonadati</taxon>
        <taxon>Planctomycetota</taxon>
        <taxon>Planctomycetia</taxon>
        <taxon>Pirellulales</taxon>
        <taxon>Pirellulaceae</taxon>
        <taxon>Aporhodopirellula</taxon>
    </lineage>
</organism>